<proteinExistence type="predicted"/>
<dbReference type="Gene3D" id="3.30.450.230">
    <property type="entry name" value="Vacuolar R-SNARE Nyv1, longin domain"/>
    <property type="match status" value="1"/>
</dbReference>
<name>A0AAN8A7G7_9SACH</name>
<evidence type="ECO:0000256" key="2">
    <source>
        <dbReference type="PROSITE-ProRule" id="PRU00290"/>
    </source>
</evidence>
<dbReference type="GO" id="GO:0015031">
    <property type="term" value="P:protein transport"/>
    <property type="evidence" value="ECO:0007669"/>
    <property type="project" value="UniProtKB-KW"/>
</dbReference>
<dbReference type="PANTHER" id="PTHR21136">
    <property type="entry name" value="SNARE PROTEINS"/>
    <property type="match status" value="1"/>
</dbReference>
<reference evidence="6" key="1">
    <citation type="submission" date="2023-07" db="EMBL/GenBank/DDBJ databases">
        <title>A draft genome of Kazachstania heterogenica Y-27499.</title>
        <authorList>
            <person name="Donic C."/>
            <person name="Kralova J.S."/>
            <person name="Fidel L."/>
            <person name="Ben-Dor S."/>
            <person name="Jung S."/>
        </authorList>
    </citation>
    <scope>NUCLEOTIDE SEQUENCE [LARGE SCALE GENOMIC DNA]</scope>
    <source>
        <strain evidence="6">Y27499</strain>
    </source>
</reference>
<dbReference type="GO" id="GO:0016192">
    <property type="term" value="P:vesicle-mediated transport"/>
    <property type="evidence" value="ECO:0007669"/>
    <property type="project" value="InterPro"/>
</dbReference>
<keyword evidence="3" id="KW-0472">Membrane</keyword>
<dbReference type="InterPro" id="IPR038426">
    <property type="entry name" value="Nyv1_longin_sf"/>
</dbReference>
<keyword evidence="2" id="KW-0175">Coiled coil</keyword>
<gene>
    <name evidence="5" type="ORF">RI543_003674</name>
</gene>
<keyword evidence="3" id="KW-0812">Transmembrane</keyword>
<accession>A0AAN8A7G7</accession>
<protein>
    <recommendedName>
        <fullName evidence="4">V-SNARE coiled-coil homology domain-containing protein</fullName>
    </recommendedName>
</protein>
<dbReference type="Pfam" id="PF00957">
    <property type="entry name" value="Synaptobrevin"/>
    <property type="match status" value="1"/>
</dbReference>
<evidence type="ECO:0000256" key="1">
    <source>
        <dbReference type="ARBA" id="ARBA00022927"/>
    </source>
</evidence>
<dbReference type="InterPro" id="IPR042855">
    <property type="entry name" value="V_SNARE_CC"/>
</dbReference>
<dbReference type="PROSITE" id="PS50892">
    <property type="entry name" value="V_SNARE"/>
    <property type="match status" value="1"/>
</dbReference>
<dbReference type="InterPro" id="IPR019005">
    <property type="entry name" value="Vacuolar_R-SNAR_Nyv1_longi_dom"/>
</dbReference>
<evidence type="ECO:0000313" key="6">
    <source>
        <dbReference type="Proteomes" id="UP001306508"/>
    </source>
</evidence>
<dbReference type="InterPro" id="IPR051097">
    <property type="entry name" value="Synaptobrevin-like_transport"/>
</dbReference>
<dbReference type="PANTHER" id="PTHR21136:SF168">
    <property type="entry name" value="VESICLE-ASSOCIATED MEMBRANE PROTEIN 9"/>
    <property type="match status" value="1"/>
</dbReference>
<keyword evidence="1" id="KW-0813">Transport</keyword>
<feature type="domain" description="V-SNARE coiled-coil homology" evidence="4">
    <location>
        <begin position="217"/>
        <end position="277"/>
    </location>
</feature>
<dbReference type="Gene3D" id="1.20.5.110">
    <property type="match status" value="1"/>
</dbReference>
<evidence type="ECO:0000313" key="5">
    <source>
        <dbReference type="EMBL" id="KAK5778751.1"/>
    </source>
</evidence>
<dbReference type="AlphaFoldDB" id="A0AAN8A7G7"/>
<sequence length="303" mass="34964">MATRFSISYLEVLRSNKTVSSYIDQEYTSINNHVGKSSNGTYGGRKRMSYGSINNDSRSLSLSNNLETRGELEELEELEDSAIDNSYSLFHKVVEDMVIPKVVDNIGNKVTKMSMILLDGYDCYYTTMSSTNSSFPSNSSNNDDVLIVCFIKLDIPKILPIRVLSELKQQPFDEIESNIELRVQIGNILDKFHEELINYRNENLQNNSNHTSIAENKTTNLDDDIQDVIKLMNDNIDKFLERQERVSLLVDKTTKLNSTSHNFKRKATRIKDRLWWQRMRNSILLIFAIILCLSVLFIFIYVL</sequence>
<dbReference type="GO" id="GO:0016020">
    <property type="term" value="C:membrane"/>
    <property type="evidence" value="ECO:0007669"/>
    <property type="project" value="InterPro"/>
</dbReference>
<organism evidence="5 6">
    <name type="scientific">Arxiozyma heterogenica</name>
    <dbReference type="NCBI Taxonomy" id="278026"/>
    <lineage>
        <taxon>Eukaryota</taxon>
        <taxon>Fungi</taxon>
        <taxon>Dikarya</taxon>
        <taxon>Ascomycota</taxon>
        <taxon>Saccharomycotina</taxon>
        <taxon>Saccharomycetes</taxon>
        <taxon>Saccharomycetales</taxon>
        <taxon>Saccharomycetaceae</taxon>
        <taxon>Arxiozyma</taxon>
    </lineage>
</organism>
<feature type="transmembrane region" description="Helical" evidence="3">
    <location>
        <begin position="283"/>
        <end position="302"/>
    </location>
</feature>
<evidence type="ECO:0000259" key="4">
    <source>
        <dbReference type="PROSITE" id="PS50892"/>
    </source>
</evidence>
<keyword evidence="6" id="KW-1185">Reference proteome</keyword>
<dbReference type="EMBL" id="JAWIZZ010000051">
    <property type="protein sequence ID" value="KAK5778751.1"/>
    <property type="molecule type" value="Genomic_DNA"/>
</dbReference>
<dbReference type="Pfam" id="PF09426">
    <property type="entry name" value="Nyv1_longin"/>
    <property type="match status" value="1"/>
</dbReference>
<dbReference type="PRINTS" id="PR00219">
    <property type="entry name" value="SYNAPTOBREVN"/>
</dbReference>
<dbReference type="Proteomes" id="UP001306508">
    <property type="component" value="Unassembled WGS sequence"/>
</dbReference>
<dbReference type="CDD" id="cd15843">
    <property type="entry name" value="R-SNARE"/>
    <property type="match status" value="1"/>
</dbReference>
<dbReference type="SUPFAM" id="SSF58038">
    <property type="entry name" value="SNARE fusion complex"/>
    <property type="match status" value="1"/>
</dbReference>
<dbReference type="InterPro" id="IPR001388">
    <property type="entry name" value="Synaptobrevin-like"/>
</dbReference>
<comment type="caution">
    <text evidence="5">The sequence shown here is derived from an EMBL/GenBank/DDBJ whole genome shotgun (WGS) entry which is preliminary data.</text>
</comment>
<evidence type="ECO:0000256" key="3">
    <source>
        <dbReference type="SAM" id="Phobius"/>
    </source>
</evidence>
<keyword evidence="3" id="KW-1133">Transmembrane helix</keyword>
<keyword evidence="1" id="KW-0653">Protein transport</keyword>